<proteinExistence type="predicted"/>
<evidence type="ECO:0000256" key="1">
    <source>
        <dbReference type="SAM" id="MobiDB-lite"/>
    </source>
</evidence>
<keyword evidence="3" id="KW-1185">Reference proteome</keyword>
<dbReference type="Proteomes" id="UP001151760">
    <property type="component" value="Unassembled WGS sequence"/>
</dbReference>
<accession>A0ABQ5IUY8</accession>
<feature type="compositionally biased region" description="Acidic residues" evidence="1">
    <location>
        <begin position="501"/>
        <end position="511"/>
    </location>
</feature>
<gene>
    <name evidence="2" type="ORF">Tco_1114400</name>
</gene>
<dbReference type="EMBL" id="BQNB010021213">
    <property type="protein sequence ID" value="GJU04062.1"/>
    <property type="molecule type" value="Genomic_DNA"/>
</dbReference>
<protein>
    <submittedName>
        <fullName evidence="2">Uncharacterized protein</fullName>
    </submittedName>
</protein>
<sequence length="670" mass="76007">METRLNGPLWSEDVLFYGKRKFKEDLFSYCEPFVVKQDPGENSSQSPPHIDHNCCYECGDSLDGIFCQRCTCKSCGKGAHHGYNCPPKVPIISNPGPCNNQTIDELLQTLPRFDPTCYSERENSLPYVSKPNFVDDSPNVFNPPPQPPTYSYEFCGNDAYYGYDCPPQVPFIYPEPCYNQDFNFPQNFHNFQQQYLCCENCGGPHETFQCQPMNQSYYEPNPCYDSNSFSFDQFQPPQYTVNHPIFNAQNELFNSQNKLMEQLTSVCDMVGQYIQKKEEGKRIEEEQAAKARYWKIPVCYDDVDEEEISIPLKDTIISELPPCVAITPALSTEEPVDSLIMENEHLDTIPETESDEFIKSSVENLVQNPSESEDFSDIESECDMPVCTLFLILTRKSFLVSLIRFIMKTSILRRKPKDVRFDAESYLLESLVNRDTLMASPPKIDFLLDEFASELTHFHAIPNTIIKSLPIFSIPVEDSDSLREEIDIFPGPDDSIPPGIESDDFDSEDDNNSTSLPEFDSFHVDYPDSGDSTINVVEDIPVDVPNILPTHPALQLDFDFIPSNDLGYDLDVSSPSGDRNKIYDPGICIEVESTRFLAPLSPVIDTLLPFSSENEDKVFNHGVLAYKEKSPPSSSHRGLKAFQLSPESPMMIHGDNTPNLGVRHPHFYPP</sequence>
<reference evidence="2" key="2">
    <citation type="submission" date="2022-01" db="EMBL/GenBank/DDBJ databases">
        <authorList>
            <person name="Yamashiro T."/>
            <person name="Shiraishi A."/>
            <person name="Satake H."/>
            <person name="Nakayama K."/>
        </authorList>
    </citation>
    <scope>NUCLEOTIDE SEQUENCE</scope>
</reference>
<name>A0ABQ5IUY8_9ASTR</name>
<comment type="caution">
    <text evidence="2">The sequence shown here is derived from an EMBL/GenBank/DDBJ whole genome shotgun (WGS) entry which is preliminary data.</text>
</comment>
<feature type="region of interest" description="Disordered" evidence="1">
    <location>
        <begin position="490"/>
        <end position="520"/>
    </location>
</feature>
<evidence type="ECO:0000313" key="3">
    <source>
        <dbReference type="Proteomes" id="UP001151760"/>
    </source>
</evidence>
<organism evidence="2 3">
    <name type="scientific">Tanacetum coccineum</name>
    <dbReference type="NCBI Taxonomy" id="301880"/>
    <lineage>
        <taxon>Eukaryota</taxon>
        <taxon>Viridiplantae</taxon>
        <taxon>Streptophyta</taxon>
        <taxon>Embryophyta</taxon>
        <taxon>Tracheophyta</taxon>
        <taxon>Spermatophyta</taxon>
        <taxon>Magnoliopsida</taxon>
        <taxon>eudicotyledons</taxon>
        <taxon>Gunneridae</taxon>
        <taxon>Pentapetalae</taxon>
        <taxon>asterids</taxon>
        <taxon>campanulids</taxon>
        <taxon>Asterales</taxon>
        <taxon>Asteraceae</taxon>
        <taxon>Asteroideae</taxon>
        <taxon>Anthemideae</taxon>
        <taxon>Anthemidinae</taxon>
        <taxon>Tanacetum</taxon>
    </lineage>
</organism>
<reference evidence="2" key="1">
    <citation type="journal article" date="2022" name="Int. J. Mol. Sci.">
        <title>Draft Genome of Tanacetum Coccineum: Genomic Comparison of Closely Related Tanacetum-Family Plants.</title>
        <authorList>
            <person name="Yamashiro T."/>
            <person name="Shiraishi A."/>
            <person name="Nakayama K."/>
            <person name="Satake H."/>
        </authorList>
    </citation>
    <scope>NUCLEOTIDE SEQUENCE</scope>
</reference>
<evidence type="ECO:0000313" key="2">
    <source>
        <dbReference type="EMBL" id="GJU04062.1"/>
    </source>
</evidence>